<accession>A0AA48QYL6</accession>
<evidence type="ECO:0000256" key="1">
    <source>
        <dbReference type="SAM" id="MobiDB-lite"/>
    </source>
</evidence>
<sequence>MLLRSAVDTSATPVAFDGLKTPKRQRFYSVLSLSPPPSAQMPSTPETPCPSRPPSKDLKSKTVHKVEDDVFSDTPKLLFDTSPANLRSPRPETTTHCDKEHELPIVDQTSPLADVDPGDVVAITFKCSRRDLETCSFVNRDVIATLQDMEEDGLCHSPLGKEGLPLVVLKYRTYRLPEEANLQ</sequence>
<dbReference type="AlphaFoldDB" id="A0AA48QYL6"/>
<dbReference type="RefSeq" id="XP_060459781.1">
    <property type="nucleotide sequence ID" value="XM_060603493.1"/>
</dbReference>
<protein>
    <submittedName>
        <fullName evidence="2">Uncharacterized protein</fullName>
    </submittedName>
</protein>
<dbReference type="KEGG" id="ccac:CcaHIS019_0700880"/>
<proteinExistence type="predicted"/>
<keyword evidence="3" id="KW-1185">Reference proteome</keyword>
<evidence type="ECO:0000313" key="3">
    <source>
        <dbReference type="Proteomes" id="UP001233271"/>
    </source>
</evidence>
<evidence type="ECO:0000313" key="2">
    <source>
        <dbReference type="EMBL" id="BEI94516.1"/>
    </source>
</evidence>
<dbReference type="Proteomes" id="UP001233271">
    <property type="component" value="Chromosome 7a"/>
</dbReference>
<feature type="region of interest" description="Disordered" evidence="1">
    <location>
        <begin position="32"/>
        <end position="61"/>
    </location>
</feature>
<reference evidence="2" key="1">
    <citation type="journal article" date="2023" name="BMC Genomics">
        <title>Chromosome-level genome assemblies of Cutaneotrichosporon spp. (Trichosporonales, Basidiomycota) reveal imbalanced evolution between nucleotide sequences and chromosome synteny.</title>
        <authorList>
            <person name="Kobayashi Y."/>
            <person name="Kayamori A."/>
            <person name="Aoki K."/>
            <person name="Shiwa Y."/>
            <person name="Matsutani M."/>
            <person name="Fujita N."/>
            <person name="Sugita T."/>
            <person name="Iwasaki W."/>
            <person name="Tanaka N."/>
            <person name="Takashima M."/>
        </authorList>
    </citation>
    <scope>NUCLEOTIDE SEQUENCE</scope>
    <source>
        <strain evidence="2">HIS019</strain>
    </source>
</reference>
<dbReference type="GeneID" id="85498386"/>
<dbReference type="EMBL" id="AP028218">
    <property type="protein sequence ID" value="BEI94516.1"/>
    <property type="molecule type" value="Genomic_DNA"/>
</dbReference>
<feature type="compositionally biased region" description="Pro residues" evidence="1">
    <location>
        <begin position="34"/>
        <end position="53"/>
    </location>
</feature>
<organism evidence="2 3">
    <name type="scientific">Cutaneotrichosporon cavernicola</name>
    <dbReference type="NCBI Taxonomy" id="279322"/>
    <lineage>
        <taxon>Eukaryota</taxon>
        <taxon>Fungi</taxon>
        <taxon>Dikarya</taxon>
        <taxon>Basidiomycota</taxon>
        <taxon>Agaricomycotina</taxon>
        <taxon>Tremellomycetes</taxon>
        <taxon>Trichosporonales</taxon>
        <taxon>Trichosporonaceae</taxon>
        <taxon>Cutaneotrichosporon</taxon>
    </lineage>
</organism>
<name>A0AA48QYL6_9TREE</name>
<gene>
    <name evidence="2" type="ORF">CcaverHIS019_0700880</name>
</gene>